<dbReference type="AlphaFoldDB" id="A0A7X5XCF1"/>
<evidence type="ECO:0000313" key="1">
    <source>
        <dbReference type="EMBL" id="NIY69386.1"/>
    </source>
</evidence>
<dbReference type="Proteomes" id="UP000536624">
    <property type="component" value="Unassembled WGS sequence"/>
</dbReference>
<accession>A0A7X5XCF1</accession>
<organism evidence="1 2">
    <name type="scientific">Streptomyces malaysiensis</name>
    <dbReference type="NCBI Taxonomy" id="92644"/>
    <lineage>
        <taxon>Bacteria</taxon>
        <taxon>Bacillati</taxon>
        <taxon>Actinomycetota</taxon>
        <taxon>Actinomycetes</taxon>
        <taxon>Kitasatosporales</taxon>
        <taxon>Streptomycetaceae</taxon>
        <taxon>Streptomyces</taxon>
        <taxon>Streptomyces violaceusniger group</taxon>
    </lineage>
</organism>
<comment type="caution">
    <text evidence="1">The sequence shown here is derived from an EMBL/GenBank/DDBJ whole genome shotgun (WGS) entry which is preliminary data.</text>
</comment>
<dbReference type="EMBL" id="JAALLH010000001">
    <property type="protein sequence ID" value="NIY69386.1"/>
    <property type="molecule type" value="Genomic_DNA"/>
</dbReference>
<reference evidence="1 2" key="1">
    <citation type="submission" date="2020-02" db="EMBL/GenBank/DDBJ databases">
        <title>Streptomyces malaysiensis DSM14702 (JHCC583434, PFL_A843) Genome sequencing and assembly.</title>
        <authorList>
            <person name="Samborskyy M."/>
        </authorList>
    </citation>
    <scope>NUCLEOTIDE SEQUENCE [LARGE SCALE GENOMIC DNA]</scope>
    <source>
        <strain evidence="1 2">DSM 14702</strain>
    </source>
</reference>
<gene>
    <name evidence="1" type="ORF">SMALB_7509</name>
</gene>
<name>A0A7X5XCF1_STRMQ</name>
<proteinExistence type="predicted"/>
<evidence type="ECO:0000313" key="2">
    <source>
        <dbReference type="Proteomes" id="UP000536624"/>
    </source>
</evidence>
<sequence>MSRACLPRLSCFLSAAGVSFLGILSRQRIRPLLRSAYRYTRPLRPYRTLAGFPCSACVRCGWGWVSSIPRGRWYPHDQNQSLVATCRLSTTGPFHFVIHAATKRWNYEASARIHWYSPHTQPSHRLWSPGGTETLGLSPELHTRLSRTQSRMSG</sequence>
<protein>
    <submittedName>
        <fullName evidence="1">Uncharacterized protein</fullName>
    </submittedName>
</protein>